<evidence type="ECO:0000256" key="1">
    <source>
        <dbReference type="SAM" id="Phobius"/>
    </source>
</evidence>
<dbReference type="AlphaFoldDB" id="A0A839EF91"/>
<reference evidence="2 3" key="1">
    <citation type="submission" date="2020-07" db="EMBL/GenBank/DDBJ databases">
        <title>Genomic Encyclopedia of Type Strains, Phase IV (KMG-V): Genome sequencing to study the core and pangenomes of soil and plant-associated prokaryotes.</title>
        <authorList>
            <person name="Whitman W."/>
        </authorList>
    </citation>
    <scope>NUCLEOTIDE SEQUENCE [LARGE SCALE GENOMIC DNA]</scope>
    <source>
        <strain evidence="2 3">AN3</strain>
    </source>
</reference>
<comment type="caution">
    <text evidence="2">The sequence shown here is derived from an EMBL/GenBank/DDBJ whole genome shotgun (WGS) entry which is preliminary data.</text>
</comment>
<proteinExistence type="predicted"/>
<feature type="transmembrane region" description="Helical" evidence="1">
    <location>
        <begin position="20"/>
        <end position="37"/>
    </location>
</feature>
<name>A0A839EF91_9HYPH</name>
<keyword evidence="1" id="KW-0812">Transmembrane</keyword>
<dbReference type="EMBL" id="JACGXN010000001">
    <property type="protein sequence ID" value="MBA8877429.1"/>
    <property type="molecule type" value="Genomic_DNA"/>
</dbReference>
<evidence type="ECO:0000313" key="3">
    <source>
        <dbReference type="Proteomes" id="UP000549052"/>
    </source>
</evidence>
<keyword evidence="1" id="KW-0472">Membrane</keyword>
<evidence type="ECO:0000313" key="2">
    <source>
        <dbReference type="EMBL" id="MBA8877429.1"/>
    </source>
</evidence>
<keyword evidence="3" id="KW-1185">Reference proteome</keyword>
<gene>
    <name evidence="2" type="ORF">FHW16_001111</name>
</gene>
<organism evidence="2 3">
    <name type="scientific">Phyllobacterium myrsinacearum</name>
    <dbReference type="NCBI Taxonomy" id="28101"/>
    <lineage>
        <taxon>Bacteria</taxon>
        <taxon>Pseudomonadati</taxon>
        <taxon>Pseudomonadota</taxon>
        <taxon>Alphaproteobacteria</taxon>
        <taxon>Hyphomicrobiales</taxon>
        <taxon>Phyllobacteriaceae</taxon>
        <taxon>Phyllobacterium</taxon>
    </lineage>
</organism>
<protein>
    <submittedName>
        <fullName evidence="2">Uncharacterized protein</fullName>
    </submittedName>
</protein>
<sequence>MTLVHEDTPNPSERRWRRRSLWALLLLVPLTLFVISYDDLKEMGKSDDFLPIDVSAGQSARYGGSDWQFVGLRTVTEGIKSKTPPANAVPVVARFIVEIGEPDLRNLWVMCSIKLVDASGRSWSPTSVPGLPRPADGIETCISTIFAEVGKGTRRVVEETYLVPANIVGELRPTIGMRGERPYYLRFARPE</sequence>
<accession>A0A839EF91</accession>
<keyword evidence="1" id="KW-1133">Transmembrane helix</keyword>
<dbReference type="RefSeq" id="WP_182548098.1">
    <property type="nucleotide sequence ID" value="NZ_JACGXN010000001.1"/>
</dbReference>
<dbReference type="Proteomes" id="UP000549052">
    <property type="component" value="Unassembled WGS sequence"/>
</dbReference>